<sequence>MMISNSTYSRSRSQIKIFNYFIGYNMPLPILLCEWALNNFSVPRDLSVAAIYVLLFTIAWYGVSLVARLIVAVLWPLIVLASAVVVLRAVQFYESEQAYAVLHTVVKVVANILVALIVIAKCFVSFVSLFDSLRLLNDLLLLKCGLMEIGAKQNSKA</sequence>
<dbReference type="VEuPathDB" id="VectorBase:GPPI037346"/>
<dbReference type="EMBL" id="JXJN01018569">
    <property type="status" value="NOT_ANNOTATED_CDS"/>
    <property type="molecule type" value="Genomic_DNA"/>
</dbReference>
<keyword evidence="1" id="KW-0472">Membrane</keyword>
<keyword evidence="1" id="KW-1133">Transmembrane helix</keyword>
<dbReference type="EnsemblMetazoa" id="GPPI037346-RA">
    <property type="protein sequence ID" value="GPPI037346-PA"/>
    <property type="gene ID" value="GPPI037346"/>
</dbReference>
<feature type="transmembrane region" description="Helical" evidence="1">
    <location>
        <begin position="21"/>
        <end position="40"/>
    </location>
</feature>
<evidence type="ECO:0000313" key="3">
    <source>
        <dbReference type="Proteomes" id="UP000092460"/>
    </source>
</evidence>
<feature type="transmembrane region" description="Helical" evidence="1">
    <location>
        <begin position="110"/>
        <end position="130"/>
    </location>
</feature>
<dbReference type="Proteomes" id="UP000092460">
    <property type="component" value="Unassembled WGS sequence"/>
</dbReference>
<reference evidence="2" key="2">
    <citation type="submission" date="2020-05" db="UniProtKB">
        <authorList>
            <consortium name="EnsemblMetazoa"/>
        </authorList>
    </citation>
    <scope>IDENTIFICATION</scope>
    <source>
        <strain evidence="2">IAEA</strain>
    </source>
</reference>
<protein>
    <submittedName>
        <fullName evidence="2">Uncharacterized protein</fullName>
    </submittedName>
</protein>
<feature type="transmembrane region" description="Helical" evidence="1">
    <location>
        <begin position="70"/>
        <end position="90"/>
    </location>
</feature>
<dbReference type="AlphaFoldDB" id="A0A1B0BQF3"/>
<organism evidence="2 3">
    <name type="scientific">Glossina palpalis gambiensis</name>
    <dbReference type="NCBI Taxonomy" id="67801"/>
    <lineage>
        <taxon>Eukaryota</taxon>
        <taxon>Metazoa</taxon>
        <taxon>Ecdysozoa</taxon>
        <taxon>Arthropoda</taxon>
        <taxon>Hexapoda</taxon>
        <taxon>Insecta</taxon>
        <taxon>Pterygota</taxon>
        <taxon>Neoptera</taxon>
        <taxon>Endopterygota</taxon>
        <taxon>Diptera</taxon>
        <taxon>Brachycera</taxon>
        <taxon>Muscomorpha</taxon>
        <taxon>Hippoboscoidea</taxon>
        <taxon>Glossinidae</taxon>
        <taxon>Glossina</taxon>
    </lineage>
</organism>
<reference evidence="3" key="1">
    <citation type="submission" date="2015-01" db="EMBL/GenBank/DDBJ databases">
        <authorList>
            <person name="Aksoy S."/>
            <person name="Warren W."/>
            <person name="Wilson R.K."/>
        </authorList>
    </citation>
    <scope>NUCLEOTIDE SEQUENCE [LARGE SCALE GENOMIC DNA]</scope>
    <source>
        <strain evidence="3">IAEA</strain>
    </source>
</reference>
<accession>A0A1B0BQF3</accession>
<proteinExistence type="predicted"/>
<keyword evidence="3" id="KW-1185">Reference proteome</keyword>
<keyword evidence="1" id="KW-0812">Transmembrane</keyword>
<name>A0A1B0BQF3_9MUSC</name>
<evidence type="ECO:0000256" key="1">
    <source>
        <dbReference type="SAM" id="Phobius"/>
    </source>
</evidence>
<feature type="transmembrane region" description="Helical" evidence="1">
    <location>
        <begin position="46"/>
        <end position="63"/>
    </location>
</feature>
<evidence type="ECO:0000313" key="2">
    <source>
        <dbReference type="EnsemblMetazoa" id="GPPI037346-PA"/>
    </source>
</evidence>